<name>A0ABW0JEN6_9BURK</name>
<evidence type="ECO:0000256" key="5">
    <source>
        <dbReference type="ARBA" id="ARBA00023136"/>
    </source>
</evidence>
<evidence type="ECO:0000256" key="4">
    <source>
        <dbReference type="ARBA" id="ARBA00022989"/>
    </source>
</evidence>
<keyword evidence="5 6" id="KW-0472">Membrane</keyword>
<comment type="subcellular location">
    <subcellularLocation>
        <location evidence="1">Cell membrane</location>
        <topology evidence="1">Multi-pass membrane protein</topology>
    </subcellularLocation>
</comment>
<dbReference type="InterPro" id="IPR032694">
    <property type="entry name" value="CopC/D"/>
</dbReference>
<dbReference type="EMBL" id="JBHSMP010000034">
    <property type="protein sequence ID" value="MFC5431380.1"/>
    <property type="molecule type" value="Genomic_DNA"/>
</dbReference>
<comment type="caution">
    <text evidence="8">The sequence shown here is derived from an EMBL/GenBank/DDBJ whole genome shotgun (WGS) entry which is preliminary data.</text>
</comment>
<evidence type="ECO:0000256" key="2">
    <source>
        <dbReference type="ARBA" id="ARBA00022475"/>
    </source>
</evidence>
<feature type="transmembrane region" description="Helical" evidence="6">
    <location>
        <begin position="6"/>
        <end position="31"/>
    </location>
</feature>
<protein>
    <submittedName>
        <fullName evidence="8">CopD family protein</fullName>
    </submittedName>
</protein>
<dbReference type="PANTHER" id="PTHR34820">
    <property type="entry name" value="INNER MEMBRANE PROTEIN YEBZ"/>
    <property type="match status" value="1"/>
</dbReference>
<feature type="transmembrane region" description="Helical" evidence="6">
    <location>
        <begin position="271"/>
        <end position="293"/>
    </location>
</feature>
<dbReference type="InterPro" id="IPR008457">
    <property type="entry name" value="Cu-R_CopD_dom"/>
</dbReference>
<evidence type="ECO:0000313" key="9">
    <source>
        <dbReference type="Proteomes" id="UP001596103"/>
    </source>
</evidence>
<keyword evidence="9" id="KW-1185">Reference proteome</keyword>
<accession>A0ABW0JEN6</accession>
<reference evidence="9" key="1">
    <citation type="journal article" date="2019" name="Int. J. Syst. Evol. Microbiol.">
        <title>The Global Catalogue of Microorganisms (GCM) 10K type strain sequencing project: providing services to taxonomists for standard genome sequencing and annotation.</title>
        <authorList>
            <consortium name="The Broad Institute Genomics Platform"/>
            <consortium name="The Broad Institute Genome Sequencing Center for Infectious Disease"/>
            <person name="Wu L."/>
            <person name="Ma J."/>
        </authorList>
    </citation>
    <scope>NUCLEOTIDE SEQUENCE [LARGE SCALE GENOMIC DNA]</scope>
    <source>
        <strain evidence="9">CCUG 56042</strain>
    </source>
</reference>
<evidence type="ECO:0000313" key="8">
    <source>
        <dbReference type="EMBL" id="MFC5431380.1"/>
    </source>
</evidence>
<evidence type="ECO:0000259" key="7">
    <source>
        <dbReference type="Pfam" id="PF05425"/>
    </source>
</evidence>
<proteinExistence type="predicted"/>
<feature type="transmembrane region" description="Helical" evidence="6">
    <location>
        <begin position="185"/>
        <end position="209"/>
    </location>
</feature>
<feature type="transmembrane region" description="Helical" evidence="6">
    <location>
        <begin position="152"/>
        <end position="173"/>
    </location>
</feature>
<evidence type="ECO:0000256" key="3">
    <source>
        <dbReference type="ARBA" id="ARBA00022692"/>
    </source>
</evidence>
<organism evidence="8 9">
    <name type="scientific">Paraburkholderia denitrificans</name>
    <dbReference type="NCBI Taxonomy" id="694025"/>
    <lineage>
        <taxon>Bacteria</taxon>
        <taxon>Pseudomonadati</taxon>
        <taxon>Pseudomonadota</taxon>
        <taxon>Betaproteobacteria</taxon>
        <taxon>Burkholderiales</taxon>
        <taxon>Burkholderiaceae</taxon>
        <taxon>Paraburkholderia</taxon>
    </lineage>
</organism>
<feature type="transmembrane region" description="Helical" evidence="6">
    <location>
        <begin position="115"/>
        <end position="132"/>
    </location>
</feature>
<dbReference type="Proteomes" id="UP001596103">
    <property type="component" value="Unassembled WGS sequence"/>
</dbReference>
<dbReference type="PANTHER" id="PTHR34820:SF4">
    <property type="entry name" value="INNER MEMBRANE PROTEIN YEBZ"/>
    <property type="match status" value="1"/>
</dbReference>
<feature type="transmembrane region" description="Helical" evidence="6">
    <location>
        <begin position="43"/>
        <end position="64"/>
    </location>
</feature>
<dbReference type="RefSeq" id="WP_377714555.1">
    <property type="nucleotide sequence ID" value="NZ_JBHSMP010000034.1"/>
</dbReference>
<feature type="transmembrane region" description="Helical" evidence="6">
    <location>
        <begin position="84"/>
        <end position="103"/>
    </location>
</feature>
<sequence length="301" mass="30844">MESLVVAQVALAAVQNVLFATATGVLACGAMGKRSGLPEHTALRVWGAVLAAALAISALMYLWLQAAVMSGSPLTDAGQAVGSVLTASHFGLAWSVGFAGALAAASSGLLRQRGFLLSAAGLVAWAAGKAAASHAADAGDFSVREAIHVVHLLATALWAGSVIVAAILLRRFVYEPVRPPAQRAAFCAALSYLATAALVLVLVTGFYNAVQDTAQTSAPLFSTDWGRLLATKLVCVVLATLLGGWNRLSVLPRLLLLAARNDPDYPAAQRLFDSVLVVEALIMLAVLGLAAVLGHTSPTGG</sequence>
<keyword evidence="3 6" id="KW-0812">Transmembrane</keyword>
<evidence type="ECO:0000256" key="6">
    <source>
        <dbReference type="SAM" id="Phobius"/>
    </source>
</evidence>
<gene>
    <name evidence="8" type="ORF">ACFPTO_21625</name>
</gene>
<keyword evidence="2" id="KW-1003">Cell membrane</keyword>
<evidence type="ECO:0000256" key="1">
    <source>
        <dbReference type="ARBA" id="ARBA00004651"/>
    </source>
</evidence>
<keyword evidence="4 6" id="KW-1133">Transmembrane helix</keyword>
<feature type="transmembrane region" description="Helical" evidence="6">
    <location>
        <begin position="229"/>
        <end position="250"/>
    </location>
</feature>
<dbReference type="Pfam" id="PF05425">
    <property type="entry name" value="CopD"/>
    <property type="match status" value="1"/>
</dbReference>
<feature type="domain" description="Copper resistance protein D" evidence="7">
    <location>
        <begin position="189"/>
        <end position="293"/>
    </location>
</feature>